<reference evidence="1 2" key="1">
    <citation type="submission" date="2017-06" db="EMBL/GenBank/DDBJ databases">
        <title>Draft genome sequence of anaerobic fermentative bacterium Anaeromicrobium sediminis DY2726D isolated from West Pacific Ocean sediments.</title>
        <authorList>
            <person name="Zeng X."/>
        </authorList>
    </citation>
    <scope>NUCLEOTIDE SEQUENCE [LARGE SCALE GENOMIC DNA]</scope>
    <source>
        <strain evidence="1 2">DY2726D</strain>
    </source>
</reference>
<dbReference type="AlphaFoldDB" id="A0A267MPD0"/>
<name>A0A267MPD0_9FIRM</name>
<keyword evidence="2" id="KW-1185">Reference proteome</keyword>
<dbReference type="Pfam" id="PF14879">
    <property type="entry name" value="DUF4489"/>
    <property type="match status" value="3"/>
</dbReference>
<sequence length="496" mass="56176">MYYKEKKEKDCKLILECGKIFDPVLPPRLNDDPNNPMRHSVKLASVTVDTRFLSKACVNVEYSSIINVVSLDPGSDTTITLKFRLTRECRNREKEILQEWEYVEGSLQDDEGEGEAKDAFTVTFCECVDCFHSDCCTYTIELIKAAPSLDNDNVEIVYNITNKNILAIISCENHLQCGKIFNPPLPPRLNDDPSNPMSPPVKLASVTVDTRFLSKPCVNIKYSSIIRTLAASDPTSPDVEITLKFRLIKECKEREKEILEEWEYIQSGLEDEDAERESKDTFTISFCECLDCFDSDCCQYTIELIEAAPTLIIGDNPGVLYDITNKDMSAIVACEDQVKCGQIFNPSLPPRLNDDPNNSIMPPIKLASVTVDTKHIRKPCVNIEYSSVIDTIATIDESLDITLKFRLIRECKNKEKEILEEWEYIQGNLEDEEGERESKDFFTVIFCECLDCCDSDCCTYTMELIEAAPRLINGDIGVLYNITNKNISAIVACENK</sequence>
<protein>
    <submittedName>
        <fullName evidence="1">Uncharacterized protein</fullName>
    </submittedName>
</protein>
<dbReference type="OrthoDB" id="2052577at2"/>
<dbReference type="EMBL" id="NIBG01000002">
    <property type="protein sequence ID" value="PAB60745.1"/>
    <property type="molecule type" value="Genomic_DNA"/>
</dbReference>
<dbReference type="Proteomes" id="UP000216024">
    <property type="component" value="Unassembled WGS sequence"/>
</dbReference>
<evidence type="ECO:0000313" key="2">
    <source>
        <dbReference type="Proteomes" id="UP000216024"/>
    </source>
</evidence>
<organism evidence="1 2">
    <name type="scientific">Anaeromicrobium sediminis</name>
    <dbReference type="NCBI Taxonomy" id="1478221"/>
    <lineage>
        <taxon>Bacteria</taxon>
        <taxon>Bacillati</taxon>
        <taxon>Bacillota</taxon>
        <taxon>Clostridia</taxon>
        <taxon>Peptostreptococcales</taxon>
        <taxon>Thermotaleaceae</taxon>
        <taxon>Anaeromicrobium</taxon>
    </lineage>
</organism>
<gene>
    <name evidence="1" type="ORF">CCE28_04195</name>
</gene>
<dbReference type="InterPro" id="IPR027972">
    <property type="entry name" value="DUF4489"/>
</dbReference>
<accession>A0A267MPD0</accession>
<evidence type="ECO:0000313" key="1">
    <source>
        <dbReference type="EMBL" id="PAB60745.1"/>
    </source>
</evidence>
<dbReference type="RefSeq" id="WP_095131273.1">
    <property type="nucleotide sequence ID" value="NZ_NIBG01000002.1"/>
</dbReference>
<comment type="caution">
    <text evidence="1">The sequence shown here is derived from an EMBL/GenBank/DDBJ whole genome shotgun (WGS) entry which is preliminary data.</text>
</comment>
<proteinExistence type="predicted"/>